<evidence type="ECO:0000256" key="3">
    <source>
        <dbReference type="ARBA" id="ARBA00022694"/>
    </source>
</evidence>
<dbReference type="SUPFAM" id="SSF81301">
    <property type="entry name" value="Nucleotidyltransferase"/>
    <property type="match status" value="1"/>
</dbReference>
<dbReference type="GO" id="GO:0046872">
    <property type="term" value="F:metal ion binding"/>
    <property type="evidence" value="ECO:0007669"/>
    <property type="project" value="UniProtKB-KW"/>
</dbReference>
<keyword evidence="3" id="KW-0819">tRNA processing</keyword>
<feature type="domain" description="Poly A polymerase head" evidence="10">
    <location>
        <begin position="23"/>
        <end position="147"/>
    </location>
</feature>
<dbReference type="PANTHER" id="PTHR46173">
    <property type="entry name" value="CCA TRNA NUCLEOTIDYLTRANSFERASE 1, MITOCHONDRIAL"/>
    <property type="match status" value="1"/>
</dbReference>
<evidence type="ECO:0000259" key="12">
    <source>
        <dbReference type="Pfam" id="PF13735"/>
    </source>
</evidence>
<dbReference type="Proteomes" id="UP000239706">
    <property type="component" value="Unassembled WGS sequence"/>
</dbReference>
<evidence type="ECO:0000256" key="8">
    <source>
        <dbReference type="ARBA" id="ARBA00022884"/>
    </source>
</evidence>
<organism evidence="13 14">
    <name type="scientific">Clostridium liquoris</name>
    <dbReference type="NCBI Taxonomy" id="1289519"/>
    <lineage>
        <taxon>Bacteria</taxon>
        <taxon>Bacillati</taxon>
        <taxon>Bacillota</taxon>
        <taxon>Clostridia</taxon>
        <taxon>Eubacteriales</taxon>
        <taxon>Clostridiaceae</taxon>
        <taxon>Clostridium</taxon>
    </lineage>
</organism>
<dbReference type="OrthoDB" id="9805698at2"/>
<evidence type="ECO:0000256" key="7">
    <source>
        <dbReference type="ARBA" id="ARBA00022842"/>
    </source>
</evidence>
<dbReference type="GO" id="GO:0004810">
    <property type="term" value="F:CCA tRNA nucleotidyltransferase activity"/>
    <property type="evidence" value="ECO:0007669"/>
    <property type="project" value="UniProtKB-EC"/>
</dbReference>
<dbReference type="InterPro" id="IPR032810">
    <property type="entry name" value="CCA-adding_enz_C"/>
</dbReference>
<dbReference type="Gene3D" id="1.10.3090.10">
    <property type="entry name" value="cca-adding enzyme, domain 2"/>
    <property type="match status" value="1"/>
</dbReference>
<dbReference type="GO" id="GO:0000049">
    <property type="term" value="F:tRNA binding"/>
    <property type="evidence" value="ECO:0007669"/>
    <property type="project" value="TreeGrafter"/>
</dbReference>
<dbReference type="InterPro" id="IPR050264">
    <property type="entry name" value="Bact_CCA-adding_enz_type3_sf"/>
</dbReference>
<keyword evidence="8 9" id="KW-0694">RNA-binding</keyword>
<dbReference type="RefSeq" id="WP_106063540.1">
    <property type="nucleotide sequence ID" value="NZ_PVXO01000037.1"/>
</dbReference>
<evidence type="ECO:0000256" key="2">
    <source>
        <dbReference type="ARBA" id="ARBA00022679"/>
    </source>
</evidence>
<gene>
    <name evidence="13" type="primary">cca</name>
    <name evidence="13" type="ORF">CLLI_14230</name>
</gene>
<dbReference type="InterPro" id="IPR043519">
    <property type="entry name" value="NT_sf"/>
</dbReference>
<comment type="cofactor">
    <cofactor evidence="1">
        <name>Mg(2+)</name>
        <dbReference type="ChEBI" id="CHEBI:18420"/>
    </cofactor>
</comment>
<dbReference type="SUPFAM" id="SSF81891">
    <property type="entry name" value="Poly A polymerase C-terminal region-like"/>
    <property type="match status" value="1"/>
</dbReference>
<evidence type="ECO:0000256" key="5">
    <source>
        <dbReference type="ARBA" id="ARBA00022723"/>
    </source>
</evidence>
<dbReference type="InterPro" id="IPR002646">
    <property type="entry name" value="PolA_pol_head_dom"/>
</dbReference>
<keyword evidence="5" id="KW-0479">Metal-binding</keyword>
<dbReference type="CDD" id="cd05398">
    <property type="entry name" value="NT_ClassII-CCAase"/>
    <property type="match status" value="1"/>
</dbReference>
<dbReference type="GO" id="GO:0008033">
    <property type="term" value="P:tRNA processing"/>
    <property type="evidence" value="ECO:0007669"/>
    <property type="project" value="UniProtKB-KW"/>
</dbReference>
<keyword evidence="6" id="KW-0547">Nucleotide-binding</keyword>
<proteinExistence type="inferred from homology"/>
<accession>A0A2T0B4D5</accession>
<feature type="domain" description="tRNA nucleotidyltransferase/poly(A) polymerase RNA and SrmB- binding" evidence="11">
    <location>
        <begin position="174"/>
        <end position="232"/>
    </location>
</feature>
<dbReference type="EMBL" id="PVXO01000037">
    <property type="protein sequence ID" value="PRR78683.1"/>
    <property type="molecule type" value="Genomic_DNA"/>
</dbReference>
<dbReference type="Gene3D" id="1.10.246.80">
    <property type="match status" value="1"/>
</dbReference>
<evidence type="ECO:0000259" key="11">
    <source>
        <dbReference type="Pfam" id="PF12627"/>
    </source>
</evidence>
<reference evidence="13 14" key="1">
    <citation type="submission" date="2018-03" db="EMBL/GenBank/DDBJ databases">
        <title>Genome sequence of Clostridium liquoris DSM 100320.</title>
        <authorList>
            <person name="Poehlein A."/>
            <person name="Daniel R."/>
        </authorList>
    </citation>
    <scope>NUCLEOTIDE SEQUENCE [LARGE SCALE GENOMIC DNA]</scope>
    <source>
        <strain evidence="13 14">DSM 100320</strain>
    </source>
</reference>
<dbReference type="Pfam" id="PF01743">
    <property type="entry name" value="PolyA_pol"/>
    <property type="match status" value="1"/>
</dbReference>
<keyword evidence="14" id="KW-1185">Reference proteome</keyword>
<comment type="caution">
    <text evidence="13">The sequence shown here is derived from an EMBL/GenBank/DDBJ whole genome shotgun (WGS) entry which is preliminary data.</text>
</comment>
<dbReference type="GO" id="GO:0000166">
    <property type="term" value="F:nucleotide binding"/>
    <property type="evidence" value="ECO:0007669"/>
    <property type="project" value="UniProtKB-KW"/>
</dbReference>
<name>A0A2T0B4D5_9CLOT</name>
<evidence type="ECO:0000256" key="9">
    <source>
        <dbReference type="RuleBase" id="RU003953"/>
    </source>
</evidence>
<dbReference type="Pfam" id="PF13735">
    <property type="entry name" value="tRNA_NucTran2_2"/>
    <property type="match status" value="1"/>
</dbReference>
<sequence length="450" mass="52246">MKIDIPKPVEFIMNTLEEYNYEAYIVGGCVRDSILNKTPNDWDITTNARAKQVEEIFQSRGFKVTETGIKHGTVTIMINNVGHEVTTYRIDGEYLDGRHPDKVEFTNSLKEDLSRRDFTINAMAYNPTEGIIDYFEGIKDLENKTIRCVGDPLKRFSEDALRIMRAVRFSAQLGFQIEDNTENAIRSLSSNIKFVSMERIKGEFDKILLSDNADRIHSLNDYGLMTNFLPEYDICEATSQNNPYHIFDVATHLICSVENIEKNLYLRLTMLLHDICKPQCKTTDELGIDHFYIHAYKSAEKAREILKRMKYDNKTIEKVYTLIKYHDYELYSNKSIKKLLNKIGEELFVDLLKVKEADIKAQSPKFYEERHIKLLEIKEKLNNILQERQCFSLKDLAINGRDLTELGLAQGKEIGKILNELLEMVMENPELNTKEELINIIKKNGINHIF</sequence>
<evidence type="ECO:0000256" key="4">
    <source>
        <dbReference type="ARBA" id="ARBA00022695"/>
    </source>
</evidence>
<dbReference type="PANTHER" id="PTHR46173:SF1">
    <property type="entry name" value="CCA TRNA NUCLEOTIDYLTRANSFERASE 1, MITOCHONDRIAL"/>
    <property type="match status" value="1"/>
</dbReference>
<feature type="domain" description="CCA-adding enzyme C-terminal" evidence="12">
    <location>
        <begin position="291"/>
        <end position="439"/>
    </location>
</feature>
<evidence type="ECO:0000259" key="10">
    <source>
        <dbReference type="Pfam" id="PF01743"/>
    </source>
</evidence>
<dbReference type="Pfam" id="PF12627">
    <property type="entry name" value="PolyA_pol_RNAbd"/>
    <property type="match status" value="1"/>
</dbReference>
<dbReference type="InterPro" id="IPR032828">
    <property type="entry name" value="PolyA_RNA-bd"/>
</dbReference>
<keyword evidence="2 9" id="KW-0808">Transferase</keyword>
<dbReference type="AlphaFoldDB" id="A0A2T0B4D5"/>
<evidence type="ECO:0000313" key="13">
    <source>
        <dbReference type="EMBL" id="PRR78683.1"/>
    </source>
</evidence>
<evidence type="ECO:0000313" key="14">
    <source>
        <dbReference type="Proteomes" id="UP000239706"/>
    </source>
</evidence>
<comment type="similarity">
    <text evidence="9">Belongs to the tRNA nucleotidyltransferase/poly(A) polymerase family.</text>
</comment>
<evidence type="ECO:0000256" key="1">
    <source>
        <dbReference type="ARBA" id="ARBA00001946"/>
    </source>
</evidence>
<protein>
    <submittedName>
        <fullName evidence="13">CCA-adding enzyme</fullName>
        <ecNumber evidence="13">2.7.7.72</ecNumber>
    </submittedName>
</protein>
<keyword evidence="7" id="KW-0460">Magnesium</keyword>
<keyword evidence="4 13" id="KW-0548">Nucleotidyltransferase</keyword>
<evidence type="ECO:0000256" key="6">
    <source>
        <dbReference type="ARBA" id="ARBA00022741"/>
    </source>
</evidence>
<dbReference type="EC" id="2.7.7.72" evidence="13"/>
<dbReference type="Gene3D" id="3.30.460.10">
    <property type="entry name" value="Beta Polymerase, domain 2"/>
    <property type="match status" value="1"/>
</dbReference>